<accession>A0A0B6WYV6</accession>
<dbReference type="PROSITE" id="PS50122">
    <property type="entry name" value="CHEB"/>
    <property type="match status" value="1"/>
</dbReference>
<dbReference type="InterPro" id="IPR011006">
    <property type="entry name" value="CheY-like_superfamily"/>
</dbReference>
<feature type="modified residue" description="4-aspartylphosphate" evidence="5 7">
    <location>
        <position position="55"/>
    </location>
</feature>
<dbReference type="SMART" id="SM00448">
    <property type="entry name" value="REC"/>
    <property type="match status" value="1"/>
</dbReference>
<dbReference type="Gene3D" id="3.40.50.180">
    <property type="entry name" value="Methylesterase CheB, C-terminal domain"/>
    <property type="match status" value="1"/>
</dbReference>
<dbReference type="InterPro" id="IPR001789">
    <property type="entry name" value="Sig_transdc_resp-reg_receiver"/>
</dbReference>
<comment type="domain">
    <text evidence="5">Contains a C-terminal catalytic domain, and an N-terminal region which modulates catalytic activity.</text>
</comment>
<dbReference type="HAMAP" id="MF_00099">
    <property type="entry name" value="CheB_chemtxs"/>
    <property type="match status" value="1"/>
</dbReference>
<dbReference type="GO" id="GO:0000156">
    <property type="term" value="F:phosphorelay response regulator activity"/>
    <property type="evidence" value="ECO:0007669"/>
    <property type="project" value="InterPro"/>
</dbReference>
<keyword evidence="1 5" id="KW-0963">Cytoplasm</keyword>
<dbReference type="EC" id="3.5.1.44" evidence="5"/>
<name>A0A0B6WYV6_9BACT</name>
<feature type="active site" evidence="5 6">
    <location>
        <position position="290"/>
    </location>
</feature>
<reference evidence="10 11" key="2">
    <citation type="submission" date="2015-01" db="EMBL/GenBank/DDBJ databases">
        <title>Complete genome sequence of Pyrinomonas methylaliphatogenes type strain K22T.</title>
        <authorList>
            <person name="Lee K.C.Y."/>
            <person name="Power J.F."/>
            <person name="Dunfield P.F."/>
            <person name="Morgan X.C."/>
            <person name="Huttenhower C."/>
            <person name="Stott M.B."/>
        </authorList>
    </citation>
    <scope>NUCLEOTIDE SEQUENCE [LARGE SCALE GENOMIC DNA]</scope>
    <source>
        <strain evidence="10 11">K22</strain>
    </source>
</reference>
<evidence type="ECO:0000256" key="2">
    <source>
        <dbReference type="ARBA" id="ARBA00022500"/>
    </source>
</evidence>
<comment type="similarity">
    <text evidence="5">Belongs to the CheB family.</text>
</comment>
<feature type="active site" evidence="5 6">
    <location>
        <position position="166"/>
    </location>
</feature>
<dbReference type="PANTHER" id="PTHR42872:SF6">
    <property type="entry name" value="PROTEIN-GLUTAMATE METHYLESTERASE_PROTEIN-GLUTAMINE GLUTAMINASE"/>
    <property type="match status" value="1"/>
</dbReference>
<dbReference type="Pfam" id="PF00072">
    <property type="entry name" value="Response_reg"/>
    <property type="match status" value="1"/>
</dbReference>
<comment type="catalytic activity">
    <reaction evidence="5">
        <text>L-glutaminyl-[protein] + H2O = L-glutamyl-[protein] + NH4(+)</text>
        <dbReference type="Rhea" id="RHEA:16441"/>
        <dbReference type="Rhea" id="RHEA-COMP:10207"/>
        <dbReference type="Rhea" id="RHEA-COMP:10208"/>
        <dbReference type="ChEBI" id="CHEBI:15377"/>
        <dbReference type="ChEBI" id="CHEBI:28938"/>
        <dbReference type="ChEBI" id="CHEBI:29973"/>
        <dbReference type="ChEBI" id="CHEBI:30011"/>
        <dbReference type="EC" id="3.5.1.44"/>
    </reaction>
</comment>
<dbReference type="PANTHER" id="PTHR42872">
    <property type="entry name" value="PROTEIN-GLUTAMATE METHYLESTERASE/PROTEIN-GLUTAMINE GLUTAMINASE"/>
    <property type="match status" value="1"/>
</dbReference>
<dbReference type="Gene3D" id="3.40.50.2300">
    <property type="match status" value="1"/>
</dbReference>
<evidence type="ECO:0000256" key="3">
    <source>
        <dbReference type="ARBA" id="ARBA00022801"/>
    </source>
</evidence>
<feature type="domain" description="Response regulatory" evidence="8">
    <location>
        <begin position="4"/>
        <end position="119"/>
    </location>
</feature>
<dbReference type="RefSeq" id="WP_041977702.1">
    <property type="nucleotide sequence ID" value="NZ_CBXV010000008.1"/>
</dbReference>
<gene>
    <name evidence="5" type="primary">cheB</name>
    <name evidence="10" type="ORF">PYK22_02473</name>
</gene>
<comment type="PTM">
    <text evidence="5">Phosphorylated by CheA. Phosphorylation of the N-terminal regulatory domain activates the methylesterase activity.</text>
</comment>
<dbReference type="AlphaFoldDB" id="A0A0B6WYV6"/>
<protein>
    <recommendedName>
        <fullName evidence="5">Protein-glutamate methylesterase/protein-glutamine glutaminase</fullName>
        <ecNumber evidence="5">3.1.1.61</ecNumber>
        <ecNumber evidence="5">3.5.1.44</ecNumber>
    </recommendedName>
</protein>
<dbReference type="CDD" id="cd16432">
    <property type="entry name" value="CheB_Rec"/>
    <property type="match status" value="1"/>
</dbReference>
<dbReference type="EMBL" id="CBXV010000008">
    <property type="protein sequence ID" value="CDM66443.1"/>
    <property type="molecule type" value="Genomic_DNA"/>
</dbReference>
<dbReference type="GO" id="GO:0006935">
    <property type="term" value="P:chemotaxis"/>
    <property type="evidence" value="ECO:0007669"/>
    <property type="project" value="UniProtKB-UniRule"/>
</dbReference>
<keyword evidence="2 5" id="KW-0145">Chemotaxis</keyword>
<dbReference type="OrthoDB" id="9793421at2"/>
<dbReference type="NCBIfam" id="NF001965">
    <property type="entry name" value="PRK00742.1"/>
    <property type="match status" value="1"/>
</dbReference>
<keyword evidence="11" id="KW-1185">Reference proteome</keyword>
<evidence type="ECO:0000259" key="9">
    <source>
        <dbReference type="PROSITE" id="PS50122"/>
    </source>
</evidence>
<feature type="domain" description="CheB-type methylesterase" evidence="9">
    <location>
        <begin position="154"/>
        <end position="346"/>
    </location>
</feature>
<evidence type="ECO:0000256" key="4">
    <source>
        <dbReference type="ARBA" id="ARBA00048267"/>
    </source>
</evidence>
<keyword evidence="3 5" id="KW-0378">Hydrolase</keyword>
<keyword evidence="5 7" id="KW-0597">Phosphoprotein</keyword>
<dbReference type="GO" id="GO:0005737">
    <property type="term" value="C:cytoplasm"/>
    <property type="evidence" value="ECO:0007669"/>
    <property type="project" value="UniProtKB-SubCell"/>
</dbReference>
<dbReference type="CDD" id="cd17541">
    <property type="entry name" value="REC_CheB-like"/>
    <property type="match status" value="1"/>
</dbReference>
<dbReference type="Pfam" id="PF01339">
    <property type="entry name" value="CheB_methylest"/>
    <property type="match status" value="1"/>
</dbReference>
<dbReference type="STRING" id="454194.PYK22_02473"/>
<dbReference type="EC" id="3.1.1.61" evidence="5"/>
<evidence type="ECO:0000256" key="5">
    <source>
        <dbReference type="HAMAP-Rule" id="MF_00099"/>
    </source>
</evidence>
<evidence type="ECO:0000256" key="1">
    <source>
        <dbReference type="ARBA" id="ARBA00022490"/>
    </source>
</evidence>
<dbReference type="SUPFAM" id="SSF52738">
    <property type="entry name" value="Methylesterase CheB, C-terminal domain"/>
    <property type="match status" value="1"/>
</dbReference>
<evidence type="ECO:0000313" key="11">
    <source>
        <dbReference type="Proteomes" id="UP000031518"/>
    </source>
</evidence>
<proteinExistence type="inferred from homology"/>
<comment type="catalytic activity">
    <reaction evidence="4 5">
        <text>[protein]-L-glutamate 5-O-methyl ester + H2O = L-glutamyl-[protein] + methanol + H(+)</text>
        <dbReference type="Rhea" id="RHEA:23236"/>
        <dbReference type="Rhea" id="RHEA-COMP:10208"/>
        <dbReference type="Rhea" id="RHEA-COMP:10311"/>
        <dbReference type="ChEBI" id="CHEBI:15377"/>
        <dbReference type="ChEBI" id="CHEBI:15378"/>
        <dbReference type="ChEBI" id="CHEBI:17790"/>
        <dbReference type="ChEBI" id="CHEBI:29973"/>
        <dbReference type="ChEBI" id="CHEBI:82795"/>
        <dbReference type="EC" id="3.1.1.61"/>
    </reaction>
</comment>
<evidence type="ECO:0000256" key="7">
    <source>
        <dbReference type="PROSITE-ProRule" id="PRU00169"/>
    </source>
</evidence>
<dbReference type="Proteomes" id="UP000031518">
    <property type="component" value="Unassembled WGS sequence"/>
</dbReference>
<evidence type="ECO:0000259" key="8">
    <source>
        <dbReference type="PROSITE" id="PS50110"/>
    </source>
</evidence>
<comment type="function">
    <text evidence="5">Involved in chemotaxis. Part of a chemotaxis signal transduction system that modulates chemotaxis in response to various stimuli. Catalyzes the demethylation of specific methylglutamate residues introduced into the chemoreceptors (methyl-accepting chemotaxis proteins or MCP) by CheR. Also mediates the irreversible deamidation of specific glutamine residues to glutamic acid.</text>
</comment>
<dbReference type="InterPro" id="IPR000673">
    <property type="entry name" value="Sig_transdc_resp-reg_Me-estase"/>
</dbReference>
<dbReference type="SUPFAM" id="SSF52172">
    <property type="entry name" value="CheY-like"/>
    <property type="match status" value="1"/>
</dbReference>
<sequence>MPYRVLIVDDSPFYRLRLAQVVSASDQLQLVGIAGDGREAIRLIGERHPDLIILDLEMPGLDGMSVLRWTMRYAPVPVIICSGRGTSETVFQALEIGAVDFVAKPELRHAVRSEQFATNLRQRMEAAAQARLPSAKVRRDSQAIVAAAQLARTHLADTRIVGIVGSAGGPTAVSRIISALPASFRTPVIIALHMPAGFTRSFAERLKRIGRVEAGEAKDGEKIVASRIYVAPGGWQTTVALDKEGDLILRVKHARTEDRFAPSADLLLQSLAEACGEKALGVVVTGMGQDGVKGAHAIRARGGTVIVESKESALIWGMPRAVAEAGLASAELDLLSIVTTLSLLCK</sequence>
<feature type="active site" evidence="5 6">
    <location>
        <position position="193"/>
    </location>
</feature>
<dbReference type="GO" id="GO:0008984">
    <property type="term" value="F:protein-glutamate methylesterase activity"/>
    <property type="evidence" value="ECO:0007669"/>
    <property type="project" value="UniProtKB-UniRule"/>
</dbReference>
<dbReference type="PIRSF" id="PIRSF000876">
    <property type="entry name" value="RR_chemtxs_CheB"/>
    <property type="match status" value="1"/>
</dbReference>
<comment type="subcellular location">
    <subcellularLocation>
        <location evidence="5">Cytoplasm</location>
    </subcellularLocation>
</comment>
<reference evidence="10 11" key="1">
    <citation type="submission" date="2013-12" db="EMBL/GenBank/DDBJ databases">
        <authorList>
            <person name="Stott M."/>
        </authorList>
    </citation>
    <scope>NUCLEOTIDE SEQUENCE [LARGE SCALE GENOMIC DNA]</scope>
    <source>
        <strain evidence="10 11">K22</strain>
    </source>
</reference>
<dbReference type="PROSITE" id="PS50110">
    <property type="entry name" value="RESPONSE_REGULATORY"/>
    <property type="match status" value="1"/>
</dbReference>
<dbReference type="InterPro" id="IPR035909">
    <property type="entry name" value="CheB_C"/>
</dbReference>
<organism evidence="10 11">
    <name type="scientific">Pyrinomonas methylaliphatogenes</name>
    <dbReference type="NCBI Taxonomy" id="454194"/>
    <lineage>
        <taxon>Bacteria</taxon>
        <taxon>Pseudomonadati</taxon>
        <taxon>Acidobacteriota</taxon>
        <taxon>Blastocatellia</taxon>
        <taxon>Blastocatellales</taxon>
        <taxon>Pyrinomonadaceae</taxon>
        <taxon>Pyrinomonas</taxon>
    </lineage>
</organism>
<dbReference type="GO" id="GO:0050568">
    <property type="term" value="F:protein-glutamine glutaminase activity"/>
    <property type="evidence" value="ECO:0007669"/>
    <property type="project" value="UniProtKB-UniRule"/>
</dbReference>
<evidence type="ECO:0000313" key="10">
    <source>
        <dbReference type="EMBL" id="CDM66443.1"/>
    </source>
</evidence>
<evidence type="ECO:0000256" key="6">
    <source>
        <dbReference type="PROSITE-ProRule" id="PRU00050"/>
    </source>
</evidence>
<dbReference type="InterPro" id="IPR008248">
    <property type="entry name" value="CheB-like"/>
</dbReference>